<evidence type="ECO:0000256" key="3">
    <source>
        <dbReference type="ARBA" id="ARBA00005043"/>
    </source>
</evidence>
<comment type="caution">
    <text evidence="10">The sequence shown here is derived from an EMBL/GenBank/DDBJ whole genome shotgun (WGS) entry which is preliminary data.</text>
</comment>
<comment type="similarity">
    <text evidence="4">Belongs to the ELP4 family.</text>
</comment>
<feature type="region of interest" description="Disordered" evidence="9">
    <location>
        <begin position="340"/>
        <end position="371"/>
    </location>
</feature>
<organism evidence="10 11">
    <name type="scientific">Ramazzottius varieornatus</name>
    <name type="common">Water bear</name>
    <name type="synonym">Tardigrade</name>
    <dbReference type="NCBI Taxonomy" id="947166"/>
    <lineage>
        <taxon>Eukaryota</taxon>
        <taxon>Metazoa</taxon>
        <taxon>Ecdysozoa</taxon>
        <taxon>Tardigrada</taxon>
        <taxon>Eutardigrada</taxon>
        <taxon>Parachela</taxon>
        <taxon>Hypsibioidea</taxon>
        <taxon>Ramazzottiidae</taxon>
        <taxon>Ramazzottius</taxon>
    </lineage>
</organism>
<name>A0A1D1V304_RAMVA</name>
<evidence type="ECO:0000313" key="10">
    <source>
        <dbReference type="EMBL" id="GAU96179.1"/>
    </source>
</evidence>
<comment type="subcellular location">
    <subcellularLocation>
        <location evidence="2">Cytoplasm</location>
    </subcellularLocation>
    <subcellularLocation>
        <location evidence="1">Nucleus</location>
    </subcellularLocation>
</comment>
<reference evidence="10 11" key="1">
    <citation type="journal article" date="2016" name="Nat. Commun.">
        <title>Extremotolerant tardigrade genome and improved radiotolerance of human cultured cells by tardigrade-unique protein.</title>
        <authorList>
            <person name="Hashimoto T."/>
            <person name="Horikawa D.D."/>
            <person name="Saito Y."/>
            <person name="Kuwahara H."/>
            <person name="Kozuka-Hata H."/>
            <person name="Shin-I T."/>
            <person name="Minakuchi Y."/>
            <person name="Ohishi K."/>
            <person name="Motoyama A."/>
            <person name="Aizu T."/>
            <person name="Enomoto A."/>
            <person name="Kondo K."/>
            <person name="Tanaka S."/>
            <person name="Hara Y."/>
            <person name="Koshikawa S."/>
            <person name="Sagara H."/>
            <person name="Miura T."/>
            <person name="Yokobori S."/>
            <person name="Miyagawa K."/>
            <person name="Suzuki Y."/>
            <person name="Kubo T."/>
            <person name="Oyama M."/>
            <person name="Kohara Y."/>
            <person name="Fujiyama A."/>
            <person name="Arakawa K."/>
            <person name="Katayama T."/>
            <person name="Toyoda A."/>
            <person name="Kunieda T."/>
        </authorList>
    </citation>
    <scope>NUCLEOTIDE SEQUENCE [LARGE SCALE GENOMIC DNA]</scope>
    <source>
        <strain evidence="10 11">YOKOZUNA-1</strain>
    </source>
</reference>
<dbReference type="Gene3D" id="3.40.50.300">
    <property type="entry name" value="P-loop containing nucleotide triphosphate hydrolases"/>
    <property type="match status" value="1"/>
</dbReference>
<dbReference type="InterPro" id="IPR008728">
    <property type="entry name" value="Elongator_complex_protein_4"/>
</dbReference>
<evidence type="ECO:0000256" key="1">
    <source>
        <dbReference type="ARBA" id="ARBA00004123"/>
    </source>
</evidence>
<dbReference type="GO" id="GO:0002098">
    <property type="term" value="P:tRNA wobble uridine modification"/>
    <property type="evidence" value="ECO:0007669"/>
    <property type="project" value="InterPro"/>
</dbReference>
<dbReference type="STRING" id="947166.A0A1D1V304"/>
<dbReference type="PANTHER" id="PTHR12896:SF1">
    <property type="entry name" value="ELONGATOR COMPLEX PROTEIN 4"/>
    <property type="match status" value="1"/>
</dbReference>
<keyword evidence="8" id="KW-0539">Nucleus</keyword>
<protein>
    <recommendedName>
        <fullName evidence="5">Elongator complex protein 4</fullName>
    </recommendedName>
</protein>
<evidence type="ECO:0000256" key="9">
    <source>
        <dbReference type="SAM" id="MobiDB-lite"/>
    </source>
</evidence>
<dbReference type="AlphaFoldDB" id="A0A1D1V304"/>
<keyword evidence="11" id="KW-1185">Reference proteome</keyword>
<feature type="compositionally biased region" description="Basic and acidic residues" evidence="9">
    <location>
        <begin position="114"/>
        <end position="128"/>
    </location>
</feature>
<comment type="pathway">
    <text evidence="3">tRNA modification; 5-methoxycarbonylmethyl-2-thiouridine-tRNA biosynthesis.</text>
</comment>
<accession>A0A1D1V304</accession>
<evidence type="ECO:0000256" key="8">
    <source>
        <dbReference type="ARBA" id="ARBA00023242"/>
    </source>
</evidence>
<keyword evidence="6" id="KW-0963">Cytoplasm</keyword>
<sequence>MFPSETATVDGNPIRTGGATFVGMQSPLSLGQQIVSSGCTGLNQILGGGIPVGSVLVFQDKPWIVYSDRFLHVVAAEGLAAGHSVAVAVPPNSRDSQSFVSLIPSAGKSQARNSAEKDKTNLRRHDDNLDANVGGSDEDLRIAWRYKDIPKVNPVLGSSSHDKTTHKYDLGVKLDVSEVADIAQFFSPGGTTNLPDALISWIQEQSTKCGTSRTLRVVLPDIDSPLWGFHGVAQFCQFLFRLKNHVRSTSTIVCLSISHDLHERSDLRSIRRLSDAYLAIEVLGDDVRSHLYPDFQAICRIEKAFTINSLRPPPMTDHEFGLKIKKRRITIERLHLPPELQDSVQRETSNAKKSTGGGLNCQTVRENDLDF</sequence>
<proteinExistence type="inferred from homology"/>
<feature type="region of interest" description="Disordered" evidence="9">
    <location>
        <begin position="105"/>
        <end position="130"/>
    </location>
</feature>
<dbReference type="Pfam" id="PF05625">
    <property type="entry name" value="PAXNEB"/>
    <property type="match status" value="1"/>
</dbReference>
<dbReference type="PANTHER" id="PTHR12896">
    <property type="entry name" value="PAX6 NEIGHBOR PROTEIN PAXNEB"/>
    <property type="match status" value="1"/>
</dbReference>
<keyword evidence="7" id="KW-0819">tRNA processing</keyword>
<dbReference type="UniPathway" id="UPA00988"/>
<evidence type="ECO:0000256" key="6">
    <source>
        <dbReference type="ARBA" id="ARBA00022490"/>
    </source>
</evidence>
<evidence type="ECO:0000256" key="7">
    <source>
        <dbReference type="ARBA" id="ARBA00022694"/>
    </source>
</evidence>
<evidence type="ECO:0000313" key="11">
    <source>
        <dbReference type="Proteomes" id="UP000186922"/>
    </source>
</evidence>
<dbReference type="OrthoDB" id="289162at2759"/>
<dbReference type="InterPro" id="IPR027417">
    <property type="entry name" value="P-loop_NTPase"/>
</dbReference>
<evidence type="ECO:0000256" key="5">
    <source>
        <dbReference type="ARBA" id="ARBA00020265"/>
    </source>
</evidence>
<dbReference type="GO" id="GO:0005737">
    <property type="term" value="C:cytoplasm"/>
    <property type="evidence" value="ECO:0007669"/>
    <property type="project" value="UniProtKB-SubCell"/>
</dbReference>
<dbReference type="GO" id="GO:0008023">
    <property type="term" value="C:transcription elongation factor complex"/>
    <property type="evidence" value="ECO:0007669"/>
    <property type="project" value="TreeGrafter"/>
</dbReference>
<feature type="compositionally biased region" description="Polar residues" evidence="9">
    <location>
        <begin position="342"/>
        <end position="353"/>
    </location>
</feature>
<dbReference type="GO" id="GO:0033588">
    <property type="term" value="C:elongator holoenzyme complex"/>
    <property type="evidence" value="ECO:0007669"/>
    <property type="project" value="InterPro"/>
</dbReference>
<dbReference type="Proteomes" id="UP000186922">
    <property type="component" value="Unassembled WGS sequence"/>
</dbReference>
<gene>
    <name evidence="10" type="primary">RvY_07664-1</name>
    <name evidence="10" type="synonym">RvY_07664.1</name>
    <name evidence="10" type="ORF">RvY_07664</name>
</gene>
<evidence type="ECO:0000256" key="4">
    <source>
        <dbReference type="ARBA" id="ARBA00007573"/>
    </source>
</evidence>
<evidence type="ECO:0000256" key="2">
    <source>
        <dbReference type="ARBA" id="ARBA00004496"/>
    </source>
</evidence>
<dbReference type="EMBL" id="BDGG01000003">
    <property type="protein sequence ID" value="GAU96179.1"/>
    <property type="molecule type" value="Genomic_DNA"/>
</dbReference>